<evidence type="ECO:0000256" key="4">
    <source>
        <dbReference type="ARBA" id="ARBA00016090"/>
    </source>
</evidence>
<comment type="subcellular location">
    <subcellularLocation>
        <location evidence="2 10">Cytoplasm</location>
    </subcellularLocation>
</comment>
<dbReference type="InterPro" id="IPR017932">
    <property type="entry name" value="GATase_2_dom"/>
</dbReference>
<keyword evidence="6 10" id="KW-0032">Aminotransferase</keyword>
<feature type="domain" description="SIS" evidence="12">
    <location>
        <begin position="286"/>
        <end position="425"/>
    </location>
</feature>
<dbReference type="Pfam" id="PF13522">
    <property type="entry name" value="GATase_6"/>
    <property type="match status" value="1"/>
</dbReference>
<keyword evidence="7 10" id="KW-0808">Transferase</keyword>
<dbReference type="CDD" id="cd05008">
    <property type="entry name" value="SIS_GlmS_GlmD_1"/>
    <property type="match status" value="1"/>
</dbReference>
<dbReference type="InterPro" id="IPR046348">
    <property type="entry name" value="SIS_dom_sf"/>
</dbReference>
<dbReference type="InterPro" id="IPR001347">
    <property type="entry name" value="SIS_dom"/>
</dbReference>
<dbReference type="PANTHER" id="PTHR10937">
    <property type="entry name" value="GLUCOSAMINE--FRUCTOSE-6-PHOSPHATE AMINOTRANSFERASE, ISOMERIZING"/>
    <property type="match status" value="1"/>
</dbReference>
<evidence type="ECO:0000256" key="5">
    <source>
        <dbReference type="ARBA" id="ARBA00022490"/>
    </source>
</evidence>
<evidence type="ECO:0000256" key="9">
    <source>
        <dbReference type="ARBA" id="ARBA00022962"/>
    </source>
</evidence>
<sequence length="608" mass="67092">MCGIVGYTGRRSCAKILLEGLKSLEYRGYDSWGFSFIKDNHLLTIKRAGKISEAENLIDSFPHDSFTGIAHTRWATHGSPDHINAHPHLDCTSEIAIVHNGIIENYSLLKSVLEKEGHTFKSDTDSEVIAHLLEKYYRGDMIEALKETMLRLVGTFGLAIICSREPGVVYGARRGSPLVVGIGEKEMFLSSDVNALVVHTRKVVYVDDDEIVRVTPTSFEISSLEKEKVEKKIFTVSFSKASLEKGGFPHFMLKEIFEQPESLRNAFRGRLDYKRATAKLGGLELTDSELLAVRGIKLVACGTSWHAAIIGKYLFEELSSIPAEVEYASEFRYRDPVIPKDTLVIAISQSGETADTLAAIKEAKKKGAKVLGICNVVGSSMARECGRGVYLHAGPEIGVASTKAFTSQLLVLTLLAVLIGRIRGMSRRDGLMALNAIEALPSQVNRILKRAGRVEEIANLTWKYNNFLYVGRGYQYPVALEGALKLKEISYVHAEGIQAAELKHGPIALIDENMPTVVLAPESYILDKVKSNVAEIKARKGRIISVVTEANREMDELSDFKFSVPPAPHFLTPILSVVPLQLLAYYIAVLRGCDVDKPRNLAKSVTVE</sequence>
<dbReference type="InterPro" id="IPR029055">
    <property type="entry name" value="Ntn_hydrolases_N"/>
</dbReference>
<dbReference type="GO" id="GO:0097367">
    <property type="term" value="F:carbohydrate derivative binding"/>
    <property type="evidence" value="ECO:0007669"/>
    <property type="project" value="InterPro"/>
</dbReference>
<evidence type="ECO:0000259" key="11">
    <source>
        <dbReference type="PROSITE" id="PS51278"/>
    </source>
</evidence>
<dbReference type="CDD" id="cd00714">
    <property type="entry name" value="GFAT"/>
    <property type="match status" value="1"/>
</dbReference>
<dbReference type="GO" id="GO:0005975">
    <property type="term" value="P:carbohydrate metabolic process"/>
    <property type="evidence" value="ECO:0007669"/>
    <property type="project" value="UniProtKB-UniRule"/>
</dbReference>
<dbReference type="InterPro" id="IPR035490">
    <property type="entry name" value="GlmS/FrlB_SIS"/>
</dbReference>
<dbReference type="SUPFAM" id="SSF53697">
    <property type="entry name" value="SIS domain"/>
    <property type="match status" value="1"/>
</dbReference>
<dbReference type="FunFam" id="3.40.50.10490:FF:000001">
    <property type="entry name" value="Glutamine--fructose-6-phosphate aminotransferase [isomerizing]"/>
    <property type="match status" value="1"/>
</dbReference>
<dbReference type="AlphaFoldDB" id="A0A7V0N0D9"/>
<evidence type="ECO:0000256" key="1">
    <source>
        <dbReference type="ARBA" id="ARBA00001031"/>
    </source>
</evidence>
<dbReference type="CDD" id="cd05009">
    <property type="entry name" value="SIS_GlmS_GlmD_2"/>
    <property type="match status" value="1"/>
</dbReference>
<dbReference type="PROSITE" id="PS51464">
    <property type="entry name" value="SIS"/>
    <property type="match status" value="2"/>
</dbReference>
<feature type="domain" description="SIS" evidence="12">
    <location>
        <begin position="457"/>
        <end position="598"/>
    </location>
</feature>
<name>A0A7V0N0D9_UNCAE</name>
<feature type="initiator methionine" description="Removed" evidence="10">
    <location>
        <position position="1"/>
    </location>
</feature>
<accession>A0A7V0N0D9</accession>
<dbReference type="EC" id="2.6.1.16" evidence="3 10"/>
<dbReference type="HAMAP" id="MF_00164">
    <property type="entry name" value="GlmS"/>
    <property type="match status" value="1"/>
</dbReference>
<dbReference type="GO" id="GO:0004360">
    <property type="term" value="F:glutamine-fructose-6-phosphate transaminase (isomerizing) activity"/>
    <property type="evidence" value="ECO:0007669"/>
    <property type="project" value="UniProtKB-UniRule"/>
</dbReference>
<dbReference type="GO" id="GO:0006002">
    <property type="term" value="P:fructose 6-phosphate metabolic process"/>
    <property type="evidence" value="ECO:0007669"/>
    <property type="project" value="TreeGrafter"/>
</dbReference>
<dbReference type="SUPFAM" id="SSF56235">
    <property type="entry name" value="N-terminal nucleophile aminohydrolases (Ntn hydrolases)"/>
    <property type="match status" value="1"/>
</dbReference>
<proteinExistence type="inferred from homology"/>
<comment type="subunit">
    <text evidence="10">Homodimer.</text>
</comment>
<feature type="domain" description="Glutamine amidotransferase type-2" evidence="11">
    <location>
        <begin position="2"/>
        <end position="217"/>
    </location>
</feature>
<evidence type="ECO:0000256" key="2">
    <source>
        <dbReference type="ARBA" id="ARBA00004496"/>
    </source>
</evidence>
<gene>
    <name evidence="10 13" type="primary">glmS</name>
    <name evidence="13" type="ORF">ENG47_01655</name>
</gene>
<evidence type="ECO:0000256" key="3">
    <source>
        <dbReference type="ARBA" id="ARBA00012916"/>
    </source>
</evidence>
<dbReference type="PANTHER" id="PTHR10937:SF0">
    <property type="entry name" value="GLUTAMINE--FRUCTOSE-6-PHOSPHATE TRANSAMINASE (ISOMERIZING)"/>
    <property type="match status" value="1"/>
</dbReference>
<dbReference type="Pfam" id="PF01380">
    <property type="entry name" value="SIS"/>
    <property type="match status" value="2"/>
</dbReference>
<organism evidence="13">
    <name type="scientific">Aerophobetes bacterium</name>
    <dbReference type="NCBI Taxonomy" id="2030807"/>
    <lineage>
        <taxon>Bacteria</taxon>
        <taxon>Candidatus Aerophobota</taxon>
    </lineage>
</organism>
<evidence type="ECO:0000256" key="8">
    <source>
        <dbReference type="ARBA" id="ARBA00022737"/>
    </source>
</evidence>
<keyword evidence="8" id="KW-0677">Repeat</keyword>
<comment type="function">
    <text evidence="10">Catalyzes the first step in hexosamine metabolism, converting fructose-6P into glucosamine-6P using glutamine as a nitrogen source.</text>
</comment>
<dbReference type="InterPro" id="IPR047084">
    <property type="entry name" value="GFAT_N"/>
</dbReference>
<keyword evidence="9" id="KW-0315">Glutamine amidotransferase</keyword>
<dbReference type="GO" id="GO:0006047">
    <property type="term" value="P:UDP-N-acetylglucosamine metabolic process"/>
    <property type="evidence" value="ECO:0007669"/>
    <property type="project" value="TreeGrafter"/>
</dbReference>
<dbReference type="GO" id="GO:0006487">
    <property type="term" value="P:protein N-linked glycosylation"/>
    <property type="evidence" value="ECO:0007669"/>
    <property type="project" value="TreeGrafter"/>
</dbReference>
<dbReference type="GO" id="GO:0005829">
    <property type="term" value="C:cytosol"/>
    <property type="evidence" value="ECO:0007669"/>
    <property type="project" value="TreeGrafter"/>
</dbReference>
<evidence type="ECO:0000256" key="10">
    <source>
        <dbReference type="HAMAP-Rule" id="MF_00164"/>
    </source>
</evidence>
<feature type="active site" description="Nucleophile; for GATase activity" evidence="10">
    <location>
        <position position="2"/>
    </location>
</feature>
<protein>
    <recommendedName>
        <fullName evidence="4 10">Glutamine--fructose-6-phosphate aminotransferase [isomerizing]</fullName>
        <ecNumber evidence="3 10">2.6.1.16</ecNumber>
    </recommendedName>
    <alternativeName>
        <fullName evidence="10">D-fructose-6-phosphate amidotransferase</fullName>
    </alternativeName>
    <alternativeName>
        <fullName evidence="10">GFAT</fullName>
    </alternativeName>
    <alternativeName>
        <fullName evidence="10">Glucosamine-6-phosphate synthase</fullName>
    </alternativeName>
    <alternativeName>
        <fullName evidence="10">Hexosephosphate aminotransferase</fullName>
    </alternativeName>
    <alternativeName>
        <fullName evidence="10">L-glutamine--D-fructose-6-phosphate amidotransferase</fullName>
    </alternativeName>
</protein>
<reference evidence="13" key="1">
    <citation type="journal article" date="2020" name="mSystems">
        <title>Genome- and Community-Level Interaction Insights into Carbon Utilization and Element Cycling Functions of Hydrothermarchaeota in Hydrothermal Sediment.</title>
        <authorList>
            <person name="Zhou Z."/>
            <person name="Liu Y."/>
            <person name="Xu W."/>
            <person name="Pan J."/>
            <person name="Luo Z.H."/>
            <person name="Li M."/>
        </authorList>
    </citation>
    <scope>NUCLEOTIDE SEQUENCE [LARGE SCALE GENOMIC DNA]</scope>
    <source>
        <strain evidence="13">HyVt-219</strain>
    </source>
</reference>
<dbReference type="InterPro" id="IPR035466">
    <property type="entry name" value="GlmS/AgaS_SIS"/>
</dbReference>
<comment type="caution">
    <text evidence="13">The sequence shown here is derived from an EMBL/GenBank/DDBJ whole genome shotgun (WGS) entry which is preliminary data.</text>
</comment>
<dbReference type="NCBIfam" id="NF001484">
    <property type="entry name" value="PRK00331.1"/>
    <property type="match status" value="1"/>
</dbReference>
<evidence type="ECO:0000256" key="6">
    <source>
        <dbReference type="ARBA" id="ARBA00022576"/>
    </source>
</evidence>
<evidence type="ECO:0000313" key="13">
    <source>
        <dbReference type="EMBL" id="HDN84446.1"/>
    </source>
</evidence>
<evidence type="ECO:0000259" key="12">
    <source>
        <dbReference type="PROSITE" id="PS51464"/>
    </source>
</evidence>
<dbReference type="NCBIfam" id="TIGR01135">
    <property type="entry name" value="glmS"/>
    <property type="match status" value="1"/>
</dbReference>
<comment type="catalytic activity">
    <reaction evidence="1 10">
        <text>D-fructose 6-phosphate + L-glutamine = D-glucosamine 6-phosphate + L-glutamate</text>
        <dbReference type="Rhea" id="RHEA:13237"/>
        <dbReference type="ChEBI" id="CHEBI:29985"/>
        <dbReference type="ChEBI" id="CHEBI:58359"/>
        <dbReference type="ChEBI" id="CHEBI:58725"/>
        <dbReference type="ChEBI" id="CHEBI:61527"/>
        <dbReference type="EC" id="2.6.1.16"/>
    </reaction>
</comment>
<dbReference type="GO" id="GO:0046349">
    <property type="term" value="P:amino sugar biosynthetic process"/>
    <property type="evidence" value="ECO:0007669"/>
    <property type="project" value="UniProtKB-ARBA"/>
</dbReference>
<feature type="active site" description="For Fru-6P isomerization activity" evidence="10">
    <location>
        <position position="603"/>
    </location>
</feature>
<dbReference type="EMBL" id="DRBC01000099">
    <property type="protein sequence ID" value="HDN84446.1"/>
    <property type="molecule type" value="Genomic_DNA"/>
</dbReference>
<dbReference type="Gene3D" id="3.60.20.10">
    <property type="entry name" value="Glutamine Phosphoribosylpyrophosphate, subunit 1, domain 1"/>
    <property type="match status" value="1"/>
</dbReference>
<dbReference type="Proteomes" id="UP000885660">
    <property type="component" value="Unassembled WGS sequence"/>
</dbReference>
<dbReference type="InterPro" id="IPR005855">
    <property type="entry name" value="GFAT"/>
</dbReference>
<evidence type="ECO:0000256" key="7">
    <source>
        <dbReference type="ARBA" id="ARBA00022679"/>
    </source>
</evidence>
<dbReference type="FunFam" id="3.40.50.10490:FF:000002">
    <property type="entry name" value="Glutamine--fructose-6-phosphate aminotransferase [isomerizing]"/>
    <property type="match status" value="1"/>
</dbReference>
<dbReference type="PROSITE" id="PS51278">
    <property type="entry name" value="GATASE_TYPE_2"/>
    <property type="match status" value="1"/>
</dbReference>
<dbReference type="Gene3D" id="3.40.50.10490">
    <property type="entry name" value="Glucose-6-phosphate isomerase like protein, domain 1"/>
    <property type="match status" value="2"/>
</dbReference>
<keyword evidence="5 10" id="KW-0963">Cytoplasm</keyword>
<dbReference type="FunFam" id="3.60.20.10:FF:000006">
    <property type="entry name" value="Glutamine--fructose-6-phosphate aminotransferase [isomerizing]"/>
    <property type="match status" value="1"/>
</dbReference>